<dbReference type="PROSITE" id="PS50880">
    <property type="entry name" value="TOPRIM"/>
    <property type="match status" value="1"/>
</dbReference>
<comment type="similarity">
    <text evidence="2">Belongs to the type IA topoisomerase family.</text>
</comment>
<evidence type="ECO:0000256" key="9">
    <source>
        <dbReference type="ARBA" id="ARBA00030003"/>
    </source>
</evidence>
<dbReference type="Gene3D" id="1.10.290.10">
    <property type="entry name" value="Topoisomerase I, domain 4"/>
    <property type="match status" value="1"/>
</dbReference>
<dbReference type="InterPro" id="IPR034144">
    <property type="entry name" value="TOPRIM_TopoIII"/>
</dbReference>
<dbReference type="InterPro" id="IPR013825">
    <property type="entry name" value="Topo_IA_cen_sub2"/>
</dbReference>
<evidence type="ECO:0000313" key="17">
    <source>
        <dbReference type="Proteomes" id="UP000318102"/>
    </source>
</evidence>
<dbReference type="AlphaFoldDB" id="A0A559IZT1"/>
<evidence type="ECO:0000256" key="7">
    <source>
        <dbReference type="ARBA" id="ARBA00023125"/>
    </source>
</evidence>
<dbReference type="InterPro" id="IPR013824">
    <property type="entry name" value="Topo_IA_cen_sub1"/>
</dbReference>
<dbReference type="CDD" id="cd00186">
    <property type="entry name" value="TOP1Ac"/>
    <property type="match status" value="1"/>
</dbReference>
<dbReference type="PROSITE" id="PS00396">
    <property type="entry name" value="TOPO_IA_1"/>
    <property type="match status" value="1"/>
</dbReference>
<dbReference type="InterPro" id="IPR025589">
    <property type="entry name" value="Toprim_C_rpt"/>
</dbReference>
<dbReference type="PANTHER" id="PTHR11390:SF21">
    <property type="entry name" value="DNA TOPOISOMERASE 3-ALPHA"/>
    <property type="match status" value="1"/>
</dbReference>
<evidence type="ECO:0000313" key="16">
    <source>
        <dbReference type="EMBL" id="TVX93124.1"/>
    </source>
</evidence>
<keyword evidence="7" id="KW-0238">DNA-binding</keyword>
<dbReference type="GO" id="GO:0006265">
    <property type="term" value="P:DNA topological change"/>
    <property type="evidence" value="ECO:0007669"/>
    <property type="project" value="InterPro"/>
</dbReference>
<dbReference type="Proteomes" id="UP000318102">
    <property type="component" value="Unassembled WGS sequence"/>
</dbReference>
<name>A0A559IZT1_9BACL</name>
<dbReference type="InterPro" id="IPR003601">
    <property type="entry name" value="Topo_IA_2"/>
</dbReference>
<keyword evidence="17" id="KW-1185">Reference proteome</keyword>
<dbReference type="Gene3D" id="1.10.460.10">
    <property type="entry name" value="Topoisomerase I, domain 2"/>
    <property type="match status" value="1"/>
</dbReference>
<protein>
    <recommendedName>
        <fullName evidence="3">DNA topoisomerase</fullName>
        <ecNumber evidence="3">5.6.2.1</ecNumber>
    </recommendedName>
    <alternativeName>
        <fullName evidence="12">Omega-protein</fullName>
    </alternativeName>
    <alternativeName>
        <fullName evidence="11">Relaxing enzyme</fullName>
    </alternativeName>
    <alternativeName>
        <fullName evidence="9">Swivelase</fullName>
    </alternativeName>
    <alternativeName>
        <fullName evidence="10">Untwisting enzyme</fullName>
    </alternativeName>
</protein>
<dbReference type="Pfam" id="PF01131">
    <property type="entry name" value="Topoisom_bac"/>
    <property type="match status" value="1"/>
</dbReference>
<sequence>MQLIIAEKPDQGAKLAAPFKHKKQQGYIEIAPCSQFPEGAYVGWAVGHICELVPPEAYDPAFKRWNLNTLPILPSKFQHKVTPSKAKQFQLLKDLLRRPNVKEIIIASDAGREGEYIVRIIIQLSGVKKPMKRLWISSLTPKSVVQGFSNLLEEDKTRNLYYEAVSRSCADWLVGMNGSRVYSLLFQRRGVREVFSTGRVQSPTLALIVAREKEIQNFKSEPFWELKAQFDMDGLDYEGIWFKGEQTRFGSAEEAEQARLRCENKPAGITSIHTERKEFQPPQLFNLSALQAAANQIYKYSPQQTLNILQQLYLEGYISYPRSDSAYVTEEEAKQFPDILQKLSRFESLSSYFPLPKESILGNKRFVNASKVSDHYAIVPTEQVPNLMRLKEEQRCLYELIAKRLIAAHYEKAIINYTKLTTTVDQEETFVTKGKQIMQEGWRKVLYRQEDDDVEAMIPPQLVEGAIGHVASLLVKEGKTQPPKRYTEGQLITLMKTAGKHLDNSELEKVLERTEGLGTEATRAGIISVLKDRKYIEVKKNMVYAKPKGIMLIDALGESVLASAEMTAKWEQRLHEIGKGQASPQSFMEQAKKLTHKLIQDAIENEKSWSFTIQPLEQEEPEGKASQTQSKENTQSDELGPCPICTKPVVDKKVIYGCTGYPSCRFTISKKILGKSISTATVKRLLTKGETAMLKGFKKGDKVFEAALVWNATDSKIAFQFKTAAKPASTK</sequence>
<keyword evidence="4" id="KW-0479">Metal-binding</keyword>
<dbReference type="GO" id="GO:0006310">
    <property type="term" value="P:DNA recombination"/>
    <property type="evidence" value="ECO:0007669"/>
    <property type="project" value="TreeGrafter"/>
</dbReference>
<dbReference type="Gene3D" id="2.70.20.10">
    <property type="entry name" value="Topoisomerase I, domain 3"/>
    <property type="match status" value="1"/>
</dbReference>
<dbReference type="SMART" id="SM00437">
    <property type="entry name" value="TOP1Ac"/>
    <property type="match status" value="1"/>
</dbReference>
<evidence type="ECO:0000256" key="13">
    <source>
        <dbReference type="SAM" id="MobiDB-lite"/>
    </source>
</evidence>
<dbReference type="InterPro" id="IPR013497">
    <property type="entry name" value="Topo_IA_cen"/>
</dbReference>
<dbReference type="Gene3D" id="3.40.50.140">
    <property type="match status" value="1"/>
</dbReference>
<feature type="domain" description="Toprim" evidence="14">
    <location>
        <begin position="1"/>
        <end position="140"/>
    </location>
</feature>
<dbReference type="InterPro" id="IPR023405">
    <property type="entry name" value="Topo_IA_core_domain"/>
</dbReference>
<dbReference type="PRINTS" id="PR00417">
    <property type="entry name" value="PRTPISMRASEI"/>
</dbReference>
<dbReference type="SMART" id="SM00436">
    <property type="entry name" value="TOP1Bc"/>
    <property type="match status" value="1"/>
</dbReference>
<dbReference type="InterPro" id="IPR005738">
    <property type="entry name" value="TopoIII"/>
</dbReference>
<evidence type="ECO:0000256" key="4">
    <source>
        <dbReference type="ARBA" id="ARBA00022723"/>
    </source>
</evidence>
<evidence type="ECO:0000256" key="8">
    <source>
        <dbReference type="ARBA" id="ARBA00023235"/>
    </source>
</evidence>
<evidence type="ECO:0000256" key="3">
    <source>
        <dbReference type="ARBA" id="ARBA00012891"/>
    </source>
</evidence>
<evidence type="ECO:0000256" key="5">
    <source>
        <dbReference type="ARBA" id="ARBA00022842"/>
    </source>
</evidence>
<dbReference type="GO" id="GO:0006281">
    <property type="term" value="P:DNA repair"/>
    <property type="evidence" value="ECO:0007669"/>
    <property type="project" value="TreeGrafter"/>
</dbReference>
<evidence type="ECO:0000256" key="10">
    <source>
        <dbReference type="ARBA" id="ARBA00031985"/>
    </source>
</evidence>
<dbReference type="EMBL" id="VNJK01000001">
    <property type="protein sequence ID" value="TVX93124.1"/>
    <property type="molecule type" value="Genomic_DNA"/>
</dbReference>
<feature type="domain" description="Topo IA-type catalytic" evidence="15">
    <location>
        <begin position="157"/>
        <end position="599"/>
    </location>
</feature>
<keyword evidence="5" id="KW-0460">Magnesium</keyword>
<dbReference type="PROSITE" id="PS52039">
    <property type="entry name" value="TOPO_IA_2"/>
    <property type="match status" value="1"/>
</dbReference>
<keyword evidence="6" id="KW-0799">Topoisomerase</keyword>
<dbReference type="GO" id="GO:0046872">
    <property type="term" value="F:metal ion binding"/>
    <property type="evidence" value="ECO:0007669"/>
    <property type="project" value="UniProtKB-KW"/>
</dbReference>
<dbReference type="GO" id="GO:0003677">
    <property type="term" value="F:DNA binding"/>
    <property type="evidence" value="ECO:0007669"/>
    <property type="project" value="UniProtKB-KW"/>
</dbReference>
<dbReference type="SMART" id="SM00493">
    <property type="entry name" value="TOPRIM"/>
    <property type="match status" value="1"/>
</dbReference>
<evidence type="ECO:0000256" key="2">
    <source>
        <dbReference type="ARBA" id="ARBA00009446"/>
    </source>
</evidence>
<dbReference type="InterPro" id="IPR000380">
    <property type="entry name" value="Topo_IA"/>
</dbReference>
<dbReference type="NCBIfam" id="NF005829">
    <property type="entry name" value="PRK07726.1"/>
    <property type="match status" value="1"/>
</dbReference>
<evidence type="ECO:0000256" key="11">
    <source>
        <dbReference type="ARBA" id="ARBA00032235"/>
    </source>
</evidence>
<dbReference type="RefSeq" id="WP_144989301.1">
    <property type="nucleotide sequence ID" value="NZ_VNJK01000001.1"/>
</dbReference>
<dbReference type="InterPro" id="IPR006171">
    <property type="entry name" value="TOPRIM_dom"/>
</dbReference>
<dbReference type="InterPro" id="IPR013826">
    <property type="entry name" value="Topo_IA_cen_sub3"/>
</dbReference>
<gene>
    <name evidence="16" type="ORF">FPZ44_08665</name>
</gene>
<dbReference type="CDD" id="cd03362">
    <property type="entry name" value="TOPRIM_TopoIA_TopoIII"/>
    <property type="match status" value="1"/>
</dbReference>
<dbReference type="GO" id="GO:0003917">
    <property type="term" value="F:DNA topoisomerase type I (single strand cut, ATP-independent) activity"/>
    <property type="evidence" value="ECO:0007669"/>
    <property type="project" value="UniProtKB-EC"/>
</dbReference>
<dbReference type="GO" id="GO:0043597">
    <property type="term" value="C:cytoplasmic replication fork"/>
    <property type="evidence" value="ECO:0007669"/>
    <property type="project" value="TreeGrafter"/>
</dbReference>
<evidence type="ECO:0000256" key="6">
    <source>
        <dbReference type="ARBA" id="ARBA00023029"/>
    </source>
</evidence>
<organism evidence="16 17">
    <name type="scientific">Paenibacillus agilis</name>
    <dbReference type="NCBI Taxonomy" id="3020863"/>
    <lineage>
        <taxon>Bacteria</taxon>
        <taxon>Bacillati</taxon>
        <taxon>Bacillota</taxon>
        <taxon>Bacilli</taxon>
        <taxon>Bacillales</taxon>
        <taxon>Paenibacillaceae</taxon>
        <taxon>Paenibacillus</taxon>
    </lineage>
</organism>
<dbReference type="EC" id="5.6.2.1" evidence="3"/>
<comment type="catalytic activity">
    <reaction evidence="1">
        <text>ATP-independent breakage of single-stranded DNA, followed by passage and rejoining.</text>
        <dbReference type="EC" id="5.6.2.1"/>
    </reaction>
</comment>
<feature type="region of interest" description="Disordered" evidence="13">
    <location>
        <begin position="618"/>
        <end position="638"/>
    </location>
</feature>
<evidence type="ECO:0000259" key="15">
    <source>
        <dbReference type="PROSITE" id="PS52039"/>
    </source>
</evidence>
<proteinExistence type="inferred from homology"/>
<dbReference type="Pfam" id="PF01751">
    <property type="entry name" value="Toprim"/>
    <property type="match status" value="1"/>
</dbReference>
<accession>A0A559IZT1</accession>
<dbReference type="PANTHER" id="PTHR11390">
    <property type="entry name" value="PROKARYOTIC DNA TOPOISOMERASE"/>
    <property type="match status" value="1"/>
</dbReference>
<dbReference type="InterPro" id="IPR003602">
    <property type="entry name" value="Topo_IA_DNA-bd_dom"/>
</dbReference>
<dbReference type="InterPro" id="IPR023406">
    <property type="entry name" value="Topo_IA_AS"/>
</dbReference>
<dbReference type="Pfam" id="PF13342">
    <property type="entry name" value="Toprim_Crpt"/>
    <property type="match status" value="1"/>
</dbReference>
<evidence type="ECO:0000256" key="12">
    <source>
        <dbReference type="ARBA" id="ARBA00032877"/>
    </source>
</evidence>
<comment type="caution">
    <text evidence="16">The sequence shown here is derived from an EMBL/GenBank/DDBJ whole genome shotgun (WGS) entry which is preliminary data.</text>
</comment>
<dbReference type="SUPFAM" id="SSF56712">
    <property type="entry name" value="Prokaryotic type I DNA topoisomerase"/>
    <property type="match status" value="1"/>
</dbReference>
<evidence type="ECO:0000259" key="14">
    <source>
        <dbReference type="PROSITE" id="PS50880"/>
    </source>
</evidence>
<keyword evidence="8" id="KW-0413">Isomerase</keyword>
<evidence type="ECO:0000256" key="1">
    <source>
        <dbReference type="ARBA" id="ARBA00000213"/>
    </source>
</evidence>
<feature type="compositionally biased region" description="Polar residues" evidence="13">
    <location>
        <begin position="625"/>
        <end position="637"/>
    </location>
</feature>
<dbReference type="OrthoDB" id="9803554at2"/>
<reference evidence="16 17" key="1">
    <citation type="submission" date="2019-07" db="EMBL/GenBank/DDBJ databases">
        <authorList>
            <person name="Kim J."/>
        </authorList>
    </citation>
    <scope>NUCLEOTIDE SEQUENCE [LARGE SCALE GENOMIC DNA]</scope>
    <source>
        <strain evidence="16 17">N4</strain>
    </source>
</reference>
<dbReference type="NCBIfam" id="TIGR01056">
    <property type="entry name" value="topB"/>
    <property type="match status" value="1"/>
</dbReference>